<dbReference type="EMBL" id="OFTH01000005">
    <property type="protein sequence ID" value="SOZ53612.1"/>
    <property type="molecule type" value="Genomic_DNA"/>
</dbReference>
<evidence type="ECO:0000313" key="2">
    <source>
        <dbReference type="EMBL" id="SOZ53612.1"/>
    </source>
</evidence>
<evidence type="ECO:0000256" key="1">
    <source>
        <dbReference type="SAM" id="MobiDB-lite"/>
    </source>
</evidence>
<feature type="region of interest" description="Disordered" evidence="1">
    <location>
        <begin position="174"/>
        <end position="214"/>
    </location>
</feature>
<dbReference type="AlphaFoldDB" id="A0A976ATV0"/>
<accession>A0A976ATV0</accession>
<proteinExistence type="predicted"/>
<feature type="compositionally biased region" description="Low complexity" evidence="1">
    <location>
        <begin position="184"/>
        <end position="194"/>
    </location>
</feature>
<comment type="caution">
    <text evidence="2">The sequence shown here is derived from an EMBL/GenBank/DDBJ whole genome shotgun (WGS) entry which is preliminary data.</text>
</comment>
<reference evidence="2 3" key="1">
    <citation type="submission" date="2018-01" db="EMBL/GenBank/DDBJ databases">
        <authorList>
            <person name="Clerissi C."/>
        </authorList>
    </citation>
    <scope>NUCLEOTIDE SEQUENCE [LARGE SCALE GENOMIC DNA]</scope>
    <source>
        <strain evidence="2">Cupriavidus taiwanensis STM 8556</strain>
    </source>
</reference>
<feature type="region of interest" description="Disordered" evidence="1">
    <location>
        <begin position="36"/>
        <end position="68"/>
    </location>
</feature>
<evidence type="ECO:0000313" key="3">
    <source>
        <dbReference type="Proteomes" id="UP000256952"/>
    </source>
</evidence>
<feature type="region of interest" description="Disordered" evidence="1">
    <location>
        <begin position="1"/>
        <end position="23"/>
    </location>
</feature>
<sequence length="214" mass="23844">MHEQGGGGAHDQGHGAGMGAPWHQFQRHLPRLYRHRYQPPPLGFRRRAEADPDAAAQAPGQAGRPRRPVAAAGIGPVAVHQRRRHHRRRRHGLSARALTPGAQVPRIPLTRQKRRGMPERQPRAYPVPLSAPSSVRVKLQKFRAWQASLGIIRHVCRLSLYIQSENAAVAAWPERPWTGGRGDGATNRGTAQRRAATRRRFRGDPAGRRRSAGR</sequence>
<feature type="compositionally biased region" description="Low complexity" evidence="1">
    <location>
        <begin position="53"/>
        <end position="68"/>
    </location>
</feature>
<protein>
    <submittedName>
        <fullName evidence="2">Uncharacterized protein</fullName>
    </submittedName>
</protein>
<dbReference type="Proteomes" id="UP000256952">
    <property type="component" value="Chromosome CBM2613_a"/>
</dbReference>
<name>A0A976ATV0_9BURK</name>
<organism evidence="2 3">
    <name type="scientific">Cupriavidus taiwanensis</name>
    <dbReference type="NCBI Taxonomy" id="164546"/>
    <lineage>
        <taxon>Bacteria</taxon>
        <taxon>Pseudomonadati</taxon>
        <taxon>Pseudomonadota</taxon>
        <taxon>Betaproteobacteria</taxon>
        <taxon>Burkholderiales</taxon>
        <taxon>Burkholderiaceae</taxon>
        <taxon>Cupriavidus</taxon>
    </lineage>
</organism>
<feature type="compositionally biased region" description="Gly residues" evidence="1">
    <location>
        <begin position="1"/>
        <end position="18"/>
    </location>
</feature>
<gene>
    <name evidence="2" type="ORF">CBM2613_A130145</name>
</gene>